<dbReference type="AlphaFoldDB" id="A0A3M4MAG6"/>
<evidence type="ECO:0000313" key="9">
    <source>
        <dbReference type="Proteomes" id="UP000277236"/>
    </source>
</evidence>
<dbReference type="GO" id="GO:0019634">
    <property type="term" value="P:organic phosphonate metabolic process"/>
    <property type="evidence" value="ECO:0007669"/>
    <property type="project" value="UniProtKB-UniRule"/>
</dbReference>
<keyword evidence="4 6" id="KW-0547">Nucleotide-binding</keyword>
<keyword evidence="5 6" id="KW-0067">ATP-binding</keyword>
<dbReference type="SMART" id="SM00072">
    <property type="entry name" value="GuKc"/>
    <property type="match status" value="1"/>
</dbReference>
<dbReference type="Pfam" id="PF13238">
    <property type="entry name" value="AAA_18"/>
    <property type="match status" value="1"/>
</dbReference>
<evidence type="ECO:0000256" key="3">
    <source>
        <dbReference type="ARBA" id="ARBA00022679"/>
    </source>
</evidence>
<dbReference type="InterPro" id="IPR012699">
    <property type="entry name" value="PhnN"/>
</dbReference>
<accession>A0A3M4MAG6</accession>
<proteinExistence type="inferred from homology"/>
<dbReference type="GO" id="GO:0005524">
    <property type="term" value="F:ATP binding"/>
    <property type="evidence" value="ECO:0007669"/>
    <property type="project" value="UniProtKB-KW"/>
</dbReference>
<evidence type="ECO:0000256" key="1">
    <source>
        <dbReference type="ARBA" id="ARBA00000373"/>
    </source>
</evidence>
<comment type="similarity">
    <text evidence="6">Belongs to the ribose 1,5-bisphosphokinase family.</text>
</comment>
<reference evidence="8 9" key="1">
    <citation type="submission" date="2018-08" db="EMBL/GenBank/DDBJ databases">
        <title>Recombination of ecologically and evolutionarily significant loci maintains genetic cohesion in the Pseudomonas syringae species complex.</title>
        <authorList>
            <person name="Dillon M."/>
            <person name="Thakur S."/>
            <person name="Almeida R.N.D."/>
            <person name="Weir B.S."/>
            <person name="Guttman D.S."/>
        </authorList>
    </citation>
    <scope>NUCLEOTIDE SEQUENCE [LARGE SCALE GENOMIC DNA]</scope>
    <source>
        <strain evidence="8 9">ICMP 3353</strain>
    </source>
</reference>
<evidence type="ECO:0000256" key="5">
    <source>
        <dbReference type="ARBA" id="ARBA00022840"/>
    </source>
</evidence>
<dbReference type="GO" id="GO:0033863">
    <property type="term" value="F:ribose 1,5-bisphosphate phosphokinase activity"/>
    <property type="evidence" value="ECO:0007669"/>
    <property type="project" value="UniProtKB-UniRule"/>
</dbReference>
<dbReference type="InterPro" id="IPR027417">
    <property type="entry name" value="P-loop_NTPase"/>
</dbReference>
<dbReference type="NCBIfam" id="TIGR02322">
    <property type="entry name" value="phosphon_PhnN"/>
    <property type="match status" value="1"/>
</dbReference>
<organism evidence="8 9">
    <name type="scientific">Pseudomonas cichorii</name>
    <dbReference type="NCBI Taxonomy" id="36746"/>
    <lineage>
        <taxon>Bacteria</taxon>
        <taxon>Pseudomonadati</taxon>
        <taxon>Pseudomonadota</taxon>
        <taxon>Gammaproteobacteria</taxon>
        <taxon>Pseudomonadales</taxon>
        <taxon>Pseudomonadaceae</taxon>
        <taxon>Pseudomonas</taxon>
    </lineage>
</organism>
<evidence type="ECO:0000256" key="2">
    <source>
        <dbReference type="ARBA" id="ARBA00005069"/>
    </source>
</evidence>
<feature type="domain" description="Guanylate kinase/L-type calcium channel beta subunit" evidence="7">
    <location>
        <begin position="38"/>
        <end position="221"/>
    </location>
</feature>
<dbReference type="Proteomes" id="UP000277236">
    <property type="component" value="Unassembled WGS sequence"/>
</dbReference>
<comment type="pathway">
    <text evidence="2 6">Metabolic intermediate biosynthesis; 5-phospho-alpha-D-ribose 1-diphosphate biosynthesis; 5-phospho-alpha-D-ribose 1-diphosphate from D-ribose 5-phosphate (route II): step 3/3.</text>
</comment>
<dbReference type="NCBIfam" id="NF007485">
    <property type="entry name" value="PRK10078.1"/>
    <property type="match status" value="1"/>
</dbReference>
<dbReference type="HAMAP" id="MF_00836">
    <property type="entry name" value="PhnN"/>
    <property type="match status" value="1"/>
</dbReference>
<sequence>MNDYHPASLLLAGWRILGFMPITACRLPRKSGEGVLMVGRLIYLIGPSGSGKDSLLDGARETLTQSGCRIVRRVITRSAEAVGEAAQAVSVEQFESMREQGAFALSWQANGLHYGIPKEIEQWLLEGHNVLINGSRAHLQQAQVRYPNLLAVLLTVDQHVLRERLLARGRESIPEIEARLERNASFAVDVLASNPSVFVLDNSGDLQQTVNNLIRYIASPNESA</sequence>
<dbReference type="EMBL" id="RBRE01000004">
    <property type="protein sequence ID" value="RMQ50916.1"/>
    <property type="molecule type" value="Genomic_DNA"/>
</dbReference>
<keyword evidence="3 6" id="KW-0808">Transferase</keyword>
<name>A0A3M4MAG6_PSECI</name>
<dbReference type="Gene3D" id="3.40.50.300">
    <property type="entry name" value="P-loop containing nucleotide triphosphate hydrolases"/>
    <property type="match status" value="1"/>
</dbReference>
<dbReference type="UniPathway" id="UPA00087">
    <property type="reaction ID" value="UER00175"/>
</dbReference>
<dbReference type="EC" id="2.7.4.23" evidence="6"/>
<evidence type="ECO:0000259" key="7">
    <source>
        <dbReference type="SMART" id="SM00072"/>
    </source>
</evidence>
<protein>
    <recommendedName>
        <fullName evidence="6">Ribose 1,5-bisphosphate phosphokinase PhnN</fullName>
        <ecNumber evidence="6">2.7.4.23</ecNumber>
    </recommendedName>
    <alternativeName>
        <fullName evidence="6">Ribose 1,5-bisphosphokinase</fullName>
    </alternativeName>
</protein>
<dbReference type="GO" id="GO:0006015">
    <property type="term" value="P:5-phosphoribose 1-diphosphate biosynthetic process"/>
    <property type="evidence" value="ECO:0007669"/>
    <property type="project" value="UniProtKB-UniRule"/>
</dbReference>
<evidence type="ECO:0000256" key="6">
    <source>
        <dbReference type="HAMAP-Rule" id="MF_00836"/>
    </source>
</evidence>
<comment type="catalytic activity">
    <reaction evidence="1 6">
        <text>alpha-D-ribose 1,5-bisphosphate + ATP = 5-phospho-alpha-D-ribose 1-diphosphate + ADP</text>
        <dbReference type="Rhea" id="RHEA:20109"/>
        <dbReference type="ChEBI" id="CHEBI:30616"/>
        <dbReference type="ChEBI" id="CHEBI:58017"/>
        <dbReference type="ChEBI" id="CHEBI:68688"/>
        <dbReference type="ChEBI" id="CHEBI:456216"/>
        <dbReference type="EC" id="2.7.4.23"/>
    </reaction>
</comment>
<keyword evidence="8" id="KW-0418">Kinase</keyword>
<comment type="caution">
    <text evidence="8">The sequence shown here is derived from an EMBL/GenBank/DDBJ whole genome shotgun (WGS) entry which is preliminary data.</text>
</comment>
<gene>
    <name evidence="6" type="primary">phnN</name>
    <name evidence="8" type="ORF">ALQ04_01832</name>
</gene>
<comment type="function">
    <text evidence="6">Catalyzes the phosphorylation of ribose 1,5-bisphosphate to 5-phospho-D-ribosyl alpha-1-diphosphate (PRPP).</text>
</comment>
<feature type="binding site" evidence="6">
    <location>
        <begin position="46"/>
        <end position="53"/>
    </location>
    <ligand>
        <name>ATP</name>
        <dbReference type="ChEBI" id="CHEBI:30616"/>
    </ligand>
</feature>
<dbReference type="InterPro" id="IPR008145">
    <property type="entry name" value="GK/Ca_channel_bsu"/>
</dbReference>
<dbReference type="SUPFAM" id="SSF52540">
    <property type="entry name" value="P-loop containing nucleoside triphosphate hydrolases"/>
    <property type="match status" value="1"/>
</dbReference>
<evidence type="ECO:0000256" key="4">
    <source>
        <dbReference type="ARBA" id="ARBA00022741"/>
    </source>
</evidence>
<evidence type="ECO:0000313" key="8">
    <source>
        <dbReference type="EMBL" id="RMQ50916.1"/>
    </source>
</evidence>